<feature type="transmembrane region" description="Helical" evidence="6">
    <location>
        <begin position="282"/>
        <end position="305"/>
    </location>
</feature>
<keyword evidence="5 6" id="KW-0472">Membrane</keyword>
<dbReference type="InterPro" id="IPR020846">
    <property type="entry name" value="MFS_dom"/>
</dbReference>
<feature type="transmembrane region" description="Helical" evidence="6">
    <location>
        <begin position="21"/>
        <end position="40"/>
    </location>
</feature>
<evidence type="ECO:0000256" key="2">
    <source>
        <dbReference type="ARBA" id="ARBA00022448"/>
    </source>
</evidence>
<keyword evidence="4 6" id="KW-1133">Transmembrane helix</keyword>
<dbReference type="PANTHER" id="PTHR42718">
    <property type="entry name" value="MAJOR FACILITATOR SUPERFAMILY MULTIDRUG TRANSPORTER MFSC"/>
    <property type="match status" value="1"/>
</dbReference>
<comment type="caution">
    <text evidence="8">The sequence shown here is derived from an EMBL/GenBank/DDBJ whole genome shotgun (WGS) entry which is preliminary data.</text>
</comment>
<reference evidence="9" key="1">
    <citation type="submission" date="2023-07" db="EMBL/GenBank/DDBJ databases">
        <title>30 novel species of actinomycetes from the DSMZ collection.</title>
        <authorList>
            <person name="Nouioui I."/>
        </authorList>
    </citation>
    <scope>NUCLEOTIDE SEQUENCE [LARGE SCALE GENOMIC DNA]</scope>
    <source>
        <strain evidence="9">DSM 44399</strain>
    </source>
</reference>
<dbReference type="PRINTS" id="PR01036">
    <property type="entry name" value="TCRTETB"/>
</dbReference>
<dbReference type="InterPro" id="IPR036259">
    <property type="entry name" value="MFS_trans_sf"/>
</dbReference>
<dbReference type="Gene3D" id="1.20.1720.10">
    <property type="entry name" value="Multidrug resistance protein D"/>
    <property type="match status" value="1"/>
</dbReference>
<dbReference type="RefSeq" id="WP_311422768.1">
    <property type="nucleotide sequence ID" value="NZ_JAVREH010000009.1"/>
</dbReference>
<feature type="transmembrane region" description="Helical" evidence="6">
    <location>
        <begin position="179"/>
        <end position="199"/>
    </location>
</feature>
<accession>A0ABU2JA63</accession>
<feature type="transmembrane region" description="Helical" evidence="6">
    <location>
        <begin position="211"/>
        <end position="232"/>
    </location>
</feature>
<evidence type="ECO:0000256" key="6">
    <source>
        <dbReference type="SAM" id="Phobius"/>
    </source>
</evidence>
<keyword evidence="2" id="KW-0813">Transport</keyword>
<protein>
    <submittedName>
        <fullName evidence="8">MFS transporter</fullName>
    </submittedName>
</protein>
<dbReference type="CDD" id="cd17321">
    <property type="entry name" value="MFS_MMR_MDR_like"/>
    <property type="match status" value="1"/>
</dbReference>
<dbReference type="PANTHER" id="PTHR42718:SF9">
    <property type="entry name" value="MAJOR FACILITATOR SUPERFAMILY MULTIDRUG TRANSPORTER MFSC"/>
    <property type="match status" value="1"/>
</dbReference>
<proteinExistence type="predicted"/>
<evidence type="ECO:0000256" key="1">
    <source>
        <dbReference type="ARBA" id="ARBA00004651"/>
    </source>
</evidence>
<feature type="transmembrane region" description="Helical" evidence="6">
    <location>
        <begin position="317"/>
        <end position="334"/>
    </location>
</feature>
<evidence type="ECO:0000259" key="7">
    <source>
        <dbReference type="PROSITE" id="PS50850"/>
    </source>
</evidence>
<feature type="transmembrane region" description="Helical" evidence="6">
    <location>
        <begin position="377"/>
        <end position="398"/>
    </location>
</feature>
<keyword evidence="3 6" id="KW-0812">Transmembrane</keyword>
<evidence type="ECO:0000313" key="8">
    <source>
        <dbReference type="EMBL" id="MDT0261613.1"/>
    </source>
</evidence>
<feature type="transmembrane region" description="Helical" evidence="6">
    <location>
        <begin position="346"/>
        <end position="365"/>
    </location>
</feature>
<feature type="transmembrane region" description="Helical" evidence="6">
    <location>
        <begin position="122"/>
        <end position="144"/>
    </location>
</feature>
<dbReference type="SUPFAM" id="SSF103473">
    <property type="entry name" value="MFS general substrate transporter"/>
    <property type="match status" value="1"/>
</dbReference>
<name>A0ABU2JA63_9ACTN</name>
<evidence type="ECO:0000256" key="5">
    <source>
        <dbReference type="ARBA" id="ARBA00023136"/>
    </source>
</evidence>
<feature type="transmembrane region" description="Helical" evidence="6">
    <location>
        <begin position="419"/>
        <end position="437"/>
    </location>
</feature>
<feature type="transmembrane region" description="Helical" evidence="6">
    <location>
        <begin position="238"/>
        <end position="261"/>
    </location>
</feature>
<feature type="transmembrane region" description="Helical" evidence="6">
    <location>
        <begin position="151"/>
        <end position="173"/>
    </location>
</feature>
<gene>
    <name evidence="8" type="ORF">RM423_09430</name>
</gene>
<comment type="subcellular location">
    <subcellularLocation>
        <location evidence="1">Cell membrane</location>
        <topology evidence="1">Multi-pass membrane protein</topology>
    </subcellularLocation>
</comment>
<dbReference type="Pfam" id="PF07690">
    <property type="entry name" value="MFS_1"/>
    <property type="match status" value="1"/>
</dbReference>
<sequence length="485" mass="49831">MSAMSVTASASATGRGQTSKPAIAASMLGVFICLLDTNIVNVALPDIQRSLGGGLSDSQWIVSLYVLALAALIVPAGILGDLHDIRLLFGAGALVFGAGSLVCALAGNGWSNAVGVIFVGRVVQGVGAALTLPLSLAMIFVYAVPGATVKLIALWSAISGLSTAVGPLVGGLVVQHLGWKWIFLLNLPIVAVEVVLLVRTPAPAVQRRDRIPHLASTGAFAAATFALTLAVIQGPSWGWGSTTVIAMFVLSVVLGATFVVLESRSSRPLVPTSLRREREFRSSLLTGFATGLSAFSLFFFLSYYLQYGAGLGPTATGLRFLPMSAMLVLFAGAGRKVSARLGLSNTIGVGMLICSAGLALLWVTLNHQHPSTLSTVLPTMVIGVGVGLSFPATSAQAFAHSSGSDYGTAASVLTMTRQLGNSIGIGVLGLIMTHYAGHGLNPGGVREGLRWIGLASAALAALAGVFNLLTGKRRPVASSSEGQSR</sequence>
<feature type="domain" description="Major facilitator superfamily (MFS) profile" evidence="7">
    <location>
        <begin position="22"/>
        <end position="475"/>
    </location>
</feature>
<feature type="transmembrane region" description="Helical" evidence="6">
    <location>
        <begin position="449"/>
        <end position="469"/>
    </location>
</feature>
<organism evidence="8 9">
    <name type="scientific">Jatrophihabitans lederbergiae</name>
    <dbReference type="NCBI Taxonomy" id="3075547"/>
    <lineage>
        <taxon>Bacteria</taxon>
        <taxon>Bacillati</taxon>
        <taxon>Actinomycetota</taxon>
        <taxon>Actinomycetes</taxon>
        <taxon>Jatrophihabitantales</taxon>
        <taxon>Jatrophihabitantaceae</taxon>
        <taxon>Jatrophihabitans</taxon>
    </lineage>
</organism>
<dbReference type="Gene3D" id="1.20.1250.20">
    <property type="entry name" value="MFS general substrate transporter like domains"/>
    <property type="match status" value="1"/>
</dbReference>
<dbReference type="InterPro" id="IPR011701">
    <property type="entry name" value="MFS"/>
</dbReference>
<feature type="transmembrane region" description="Helical" evidence="6">
    <location>
        <begin position="60"/>
        <end position="80"/>
    </location>
</feature>
<dbReference type="PROSITE" id="PS50850">
    <property type="entry name" value="MFS"/>
    <property type="match status" value="1"/>
</dbReference>
<evidence type="ECO:0000256" key="3">
    <source>
        <dbReference type="ARBA" id="ARBA00022692"/>
    </source>
</evidence>
<evidence type="ECO:0000256" key="4">
    <source>
        <dbReference type="ARBA" id="ARBA00022989"/>
    </source>
</evidence>
<dbReference type="Proteomes" id="UP001183176">
    <property type="component" value="Unassembled WGS sequence"/>
</dbReference>
<keyword evidence="9" id="KW-1185">Reference proteome</keyword>
<dbReference type="EMBL" id="JAVREH010000009">
    <property type="protein sequence ID" value="MDT0261613.1"/>
    <property type="molecule type" value="Genomic_DNA"/>
</dbReference>
<evidence type="ECO:0000313" key="9">
    <source>
        <dbReference type="Proteomes" id="UP001183176"/>
    </source>
</evidence>
<feature type="transmembrane region" description="Helical" evidence="6">
    <location>
        <begin position="87"/>
        <end position="110"/>
    </location>
</feature>